<dbReference type="Gene3D" id="3.10.20.70">
    <property type="entry name" value="Glutamine synthetase, N-terminal domain"/>
    <property type="match status" value="1"/>
</dbReference>
<dbReference type="Pfam" id="PF00120">
    <property type="entry name" value="Gln-synt_C"/>
    <property type="match status" value="1"/>
</dbReference>
<accession>A0A7Z0IKY3</accession>
<dbReference type="PANTHER" id="PTHR43785">
    <property type="entry name" value="GAMMA-GLUTAMYLPUTRESCINE SYNTHETASE"/>
    <property type="match status" value="1"/>
</dbReference>
<feature type="domain" description="GS catalytic" evidence="5">
    <location>
        <begin position="107"/>
        <end position="439"/>
    </location>
</feature>
<dbReference type="RefSeq" id="WP_179444835.1">
    <property type="nucleotide sequence ID" value="NZ_JACBZS010000001.1"/>
</dbReference>
<gene>
    <name evidence="6" type="ORF">GGQ54_001502</name>
</gene>
<dbReference type="SMART" id="SM01230">
    <property type="entry name" value="Gln-synt_C"/>
    <property type="match status" value="1"/>
</dbReference>
<evidence type="ECO:0000256" key="4">
    <source>
        <dbReference type="RuleBase" id="RU000384"/>
    </source>
</evidence>
<keyword evidence="7" id="KW-1185">Reference proteome</keyword>
<evidence type="ECO:0000259" key="5">
    <source>
        <dbReference type="PROSITE" id="PS51987"/>
    </source>
</evidence>
<dbReference type="GO" id="GO:0004356">
    <property type="term" value="F:glutamine synthetase activity"/>
    <property type="evidence" value="ECO:0007669"/>
    <property type="project" value="UniProtKB-EC"/>
</dbReference>
<evidence type="ECO:0000313" key="7">
    <source>
        <dbReference type="Proteomes" id="UP000527616"/>
    </source>
</evidence>
<dbReference type="PROSITE" id="PS51987">
    <property type="entry name" value="GS_CATALYTIC"/>
    <property type="match status" value="1"/>
</dbReference>
<dbReference type="InterPro" id="IPR014746">
    <property type="entry name" value="Gln_synth/guanido_kin_cat_dom"/>
</dbReference>
<dbReference type="Gene3D" id="3.30.590.10">
    <property type="entry name" value="Glutamine synthetase/guanido kinase, catalytic domain"/>
    <property type="match status" value="1"/>
</dbReference>
<dbReference type="EC" id="6.3.1.2" evidence="6"/>
<evidence type="ECO:0000256" key="3">
    <source>
        <dbReference type="PROSITE-ProRule" id="PRU01331"/>
    </source>
</evidence>
<comment type="similarity">
    <text evidence="1 3 4">Belongs to the glutamine synthetase family.</text>
</comment>
<reference evidence="6 7" key="1">
    <citation type="submission" date="2020-07" db="EMBL/GenBank/DDBJ databases">
        <title>Sequencing the genomes of 1000 actinobacteria strains.</title>
        <authorList>
            <person name="Klenk H.-P."/>
        </authorList>
    </citation>
    <scope>NUCLEOTIDE SEQUENCE [LARGE SCALE GENOMIC DNA]</scope>
    <source>
        <strain evidence="6 7">DSM 103164</strain>
    </source>
</reference>
<dbReference type="EMBL" id="JACBZS010000001">
    <property type="protein sequence ID" value="NYI70942.1"/>
    <property type="molecule type" value="Genomic_DNA"/>
</dbReference>
<dbReference type="GO" id="GO:0006542">
    <property type="term" value="P:glutamine biosynthetic process"/>
    <property type="evidence" value="ECO:0007669"/>
    <property type="project" value="InterPro"/>
</dbReference>
<proteinExistence type="inferred from homology"/>
<comment type="caution">
    <text evidence="6">The sequence shown here is derived from an EMBL/GenBank/DDBJ whole genome shotgun (WGS) entry which is preliminary data.</text>
</comment>
<dbReference type="AlphaFoldDB" id="A0A7Z0IKY3"/>
<organism evidence="6 7">
    <name type="scientific">Naumannella cuiyingiana</name>
    <dbReference type="NCBI Taxonomy" id="1347891"/>
    <lineage>
        <taxon>Bacteria</taxon>
        <taxon>Bacillati</taxon>
        <taxon>Actinomycetota</taxon>
        <taxon>Actinomycetes</taxon>
        <taxon>Propionibacteriales</taxon>
        <taxon>Propionibacteriaceae</taxon>
        <taxon>Naumannella</taxon>
    </lineage>
</organism>
<evidence type="ECO:0000313" key="6">
    <source>
        <dbReference type="EMBL" id="NYI70942.1"/>
    </source>
</evidence>
<dbReference type="InterPro" id="IPR008146">
    <property type="entry name" value="Gln_synth_cat_dom"/>
</dbReference>
<protein>
    <submittedName>
        <fullName evidence="6">Glutamine synthetase</fullName>
        <ecNumber evidence="6">6.3.1.2</ecNumber>
    </submittedName>
</protein>
<keyword evidence="2 6" id="KW-0436">Ligase</keyword>
<dbReference type="Proteomes" id="UP000527616">
    <property type="component" value="Unassembled WGS sequence"/>
</dbReference>
<evidence type="ECO:0000256" key="2">
    <source>
        <dbReference type="ARBA" id="ARBA00022598"/>
    </source>
</evidence>
<evidence type="ECO:0000256" key="1">
    <source>
        <dbReference type="ARBA" id="ARBA00009897"/>
    </source>
</evidence>
<sequence length="439" mass="45398">MTGTPTDERLRGMRTLTAVISDTGGVLRAKTAPAHRIEALATSGFGASATWSVFCVDGCVAETEAISPVGDNRLTADLASAVLLPGGFGWAAADLRDQDGAISAYCWRDVVRRQVTRLERIGVAARLGHELEFTLYAADGGPVSPVTGWPPYGAQQHFAHAGFAADVCAALARVGAPVEQFHAEFGAGQVELSLPPADPLTAADRVILARTVIGRVAHEHGLLTSFSPQPAPGGSGNGAHLHLSLARDKTPLFAGDGTGVPADGLAAIAGIVTELPAAIAVLAGTVVSGERLQPGSWSGAWAAWGVENREAAVRYIAGGPGTPRGANVEVKCIDGGANPWLATGLVLGLAAHGLESAVSDVAPVQVDPQTLAETERHSRGIVALPTDPQERINAFAASAVVRSILGDALHEAVLAVRRHEARHVDPDGVHERVRYAWSG</sequence>
<name>A0A7Z0IKY3_9ACTN</name>
<dbReference type="PANTHER" id="PTHR43785:SF12">
    <property type="entry name" value="TYPE-1 GLUTAMINE SYNTHETASE 2"/>
    <property type="match status" value="1"/>
</dbReference>
<dbReference type="InterPro" id="IPR036651">
    <property type="entry name" value="Gln_synt_N_sf"/>
</dbReference>
<dbReference type="SUPFAM" id="SSF55931">
    <property type="entry name" value="Glutamine synthetase/guanido kinase"/>
    <property type="match status" value="1"/>
</dbReference>